<reference evidence="2" key="1">
    <citation type="submission" date="2017-08" db="EMBL/GenBank/DDBJ databases">
        <authorList>
            <person name="Huang Z."/>
        </authorList>
    </citation>
    <scope>NUCLEOTIDE SEQUENCE [LARGE SCALE GENOMIC DNA]</scope>
    <source>
        <strain evidence="2">SA5d-4</strain>
    </source>
</reference>
<gene>
    <name evidence="1" type="ORF">CIB95_02220</name>
</gene>
<dbReference type="PANTHER" id="PTHR32305">
    <property type="match status" value="1"/>
</dbReference>
<protein>
    <submittedName>
        <fullName evidence="1">Uncharacterized protein</fullName>
    </submittedName>
</protein>
<name>A0A263BYP7_9BACI</name>
<proteinExistence type="predicted"/>
<dbReference type="InterPro" id="IPR006530">
    <property type="entry name" value="YD"/>
</dbReference>
<dbReference type="InterPro" id="IPR022385">
    <property type="entry name" value="Rhs_assc_core"/>
</dbReference>
<dbReference type="Proteomes" id="UP000217083">
    <property type="component" value="Unassembled WGS sequence"/>
</dbReference>
<dbReference type="EMBL" id="NPIA01000001">
    <property type="protein sequence ID" value="OZM58407.1"/>
    <property type="molecule type" value="Genomic_DNA"/>
</dbReference>
<dbReference type="NCBIfam" id="TIGR01643">
    <property type="entry name" value="YD_repeat_2x"/>
    <property type="match status" value="1"/>
</dbReference>
<reference evidence="1 2" key="2">
    <citation type="submission" date="2017-09" db="EMBL/GenBank/DDBJ databases">
        <title>Bacillus patelloidae sp. nov., isolated from the intestinal tract of a marine limpet.</title>
        <authorList>
            <person name="Liu R."/>
            <person name="Dong C."/>
            <person name="Shao Z."/>
        </authorList>
    </citation>
    <scope>NUCLEOTIDE SEQUENCE [LARGE SCALE GENOMIC DNA]</scope>
    <source>
        <strain evidence="1 2">SA5d-4</strain>
    </source>
</reference>
<keyword evidence="2" id="KW-1185">Reference proteome</keyword>
<evidence type="ECO:0000313" key="2">
    <source>
        <dbReference type="Proteomes" id="UP000217083"/>
    </source>
</evidence>
<organism evidence="1 2">
    <name type="scientific">Lottiidibacillus patelloidae</name>
    <dbReference type="NCBI Taxonomy" id="2670334"/>
    <lineage>
        <taxon>Bacteria</taxon>
        <taxon>Bacillati</taxon>
        <taxon>Bacillota</taxon>
        <taxon>Bacilli</taxon>
        <taxon>Bacillales</taxon>
        <taxon>Bacillaceae</taxon>
        <taxon>Lottiidibacillus</taxon>
    </lineage>
</organism>
<sequence>MSYDTIGNPISYDGYTYTWEAGDQLAGITGNGVNTSYKYNDSGYRTEKTVNGVTTNYYLEGSHVTYETNGTDEIYYTYDSKLISMNLNGEEYFYVYNLQGDVVGLLDSSGTEVVSYTYDTWGKVISITGTKASTVGEKNPYRYRGYRYDSETGLYYLNARYYNPEWGRMLNADSFGGFTGELLSHNVYAYVQNNPVMLYDPTGHFSEKNYGFGVPMRGKTRRPNNKITKTTNQNALKGKNLETAKKNYSEYHNIRKAEKGTKKNSSSPDFIVSPVGTAIPVPKGAKGPGPVENGLGFLYKGGSGGNVLNNAVKGVRIMEPTWRYPTGYASYFNKSNQAVNPITGRTIGKSDPWWHIVTK</sequence>
<evidence type="ECO:0000313" key="1">
    <source>
        <dbReference type="EMBL" id="OZM58407.1"/>
    </source>
</evidence>
<dbReference type="NCBIfam" id="TIGR03696">
    <property type="entry name" value="Rhs_assc_core"/>
    <property type="match status" value="1"/>
</dbReference>
<dbReference type="Gene3D" id="2.180.10.10">
    <property type="entry name" value="RHS repeat-associated core"/>
    <property type="match status" value="1"/>
</dbReference>
<dbReference type="InterPro" id="IPR050708">
    <property type="entry name" value="T6SS_VgrG/RHS"/>
</dbReference>
<comment type="caution">
    <text evidence="1">The sequence shown here is derived from an EMBL/GenBank/DDBJ whole genome shotgun (WGS) entry which is preliminary data.</text>
</comment>
<dbReference type="AlphaFoldDB" id="A0A263BYP7"/>
<dbReference type="PANTHER" id="PTHR32305:SF17">
    <property type="entry name" value="TRNA NUCLEASE WAPA"/>
    <property type="match status" value="1"/>
</dbReference>
<accession>A0A263BYP7</accession>